<evidence type="ECO:0000313" key="6">
    <source>
        <dbReference type="EMBL" id="QEG41281.1"/>
    </source>
</evidence>
<evidence type="ECO:0000256" key="3">
    <source>
        <dbReference type="SAM" id="Coils"/>
    </source>
</evidence>
<feature type="coiled-coil region" evidence="3">
    <location>
        <begin position="563"/>
        <end position="590"/>
    </location>
</feature>
<evidence type="ECO:0000259" key="5">
    <source>
        <dbReference type="Pfam" id="PF12770"/>
    </source>
</evidence>
<dbReference type="PANTHER" id="PTHR45641:SF19">
    <property type="entry name" value="NEPHROCYSTIN-3"/>
    <property type="match status" value="1"/>
</dbReference>
<feature type="chain" id="PRO_5022667913" evidence="4">
    <location>
        <begin position="48"/>
        <end position="1041"/>
    </location>
</feature>
<dbReference type="SMART" id="SM00028">
    <property type="entry name" value="TPR"/>
    <property type="match status" value="7"/>
</dbReference>
<evidence type="ECO:0000313" key="7">
    <source>
        <dbReference type="Proteomes" id="UP000325286"/>
    </source>
</evidence>
<dbReference type="EMBL" id="CP042914">
    <property type="protein sequence ID" value="QEG41281.1"/>
    <property type="molecule type" value="Genomic_DNA"/>
</dbReference>
<dbReference type="SUPFAM" id="SSF48452">
    <property type="entry name" value="TPR-like"/>
    <property type="match status" value="2"/>
</dbReference>
<dbReference type="Gene3D" id="1.25.40.10">
    <property type="entry name" value="Tetratricopeptide repeat domain"/>
    <property type="match status" value="3"/>
</dbReference>
<evidence type="ECO:0000256" key="1">
    <source>
        <dbReference type="ARBA" id="ARBA00022737"/>
    </source>
</evidence>
<dbReference type="InterPro" id="IPR011990">
    <property type="entry name" value="TPR-like_helical_dom_sf"/>
</dbReference>
<evidence type="ECO:0000256" key="4">
    <source>
        <dbReference type="SAM" id="SignalP"/>
    </source>
</evidence>
<dbReference type="InterPro" id="IPR024983">
    <property type="entry name" value="CHAT_dom"/>
</dbReference>
<name>A0A5B9R4C5_9BACT</name>
<protein>
    <submittedName>
        <fullName evidence="6">CHAT domain protein</fullName>
    </submittedName>
</protein>
<dbReference type="InterPro" id="IPR019734">
    <property type="entry name" value="TPR_rpt"/>
</dbReference>
<keyword evidence="2" id="KW-0802">TPR repeat</keyword>
<feature type="signal peptide" evidence="4">
    <location>
        <begin position="1"/>
        <end position="47"/>
    </location>
</feature>
<dbReference type="Proteomes" id="UP000325286">
    <property type="component" value="Chromosome"/>
</dbReference>
<sequence length="1041" mass="116434" precursor="true">MNNGSWLRAKPHRKAMNNRILFRSQSAVRMLRLLVILTATTASVANAQVLAPQPQQSSPQPPLDAGIAPNWRPSWDGVPQRHYGPANKWPQMQGWNFDLNIPIWQLPSQLGNYPGAKFHEPPPLNANGPRSHPHIDMHAKNPQSIQINVVPHAGHWHKSADEVPKTMPFVDAERLAKNDIASSQERLAQLYTDYGHYDKAVVQLQSVLEHFAGEHSDPQRYLIASNRLARVHLELGQFAKTKEILDENVKRLSDLPTDATEQSVDLLGDTLALLAELFRETGDFKQAESLHPRILKQRSEVFGEEHREYAVALHNYGIFKWRQERFQYAEELLRRELKLTEQHSPASRELAHSRESLALALTSQGKLTEAESLFRAALQTYESLPGNDRDRFRTLSNLAFLHIFDGKFDEALALFSEAASGRRTLLGEDHLDYADTLADEARLRLVRGEFDVAIEVSRQALEITRKSIELASALQSERQQLAMANLFRERLDLMLTAAAQAPDSAKESFEEILIWKGSTLVRQRMMRKLSQQDSIASKYKELQQVTMRIASLSRSAPSGTEAIENWKAELMAMRGEKESLETELSQASVEFRSSRIVPTLEKLALALPDDSALIDYFAYASLSPDPEKGRFNRVPSLMASVVKPDGSVQCVHFGLSAPIAKWIDVWRDSLGLSPESRQAGRKLRAAIWEPLLPLIGDAKTLLVSTDGPLGRLPFVALPGRSEGSYLIENHRIAMVPVPQMIPSLVARRGRHDLPKHLLVMGDVDYGAPNREVPSVNEATLPWDRTRQSPPRSGRDFFPRLEHTAGEIAAIERLYKNQGWSKPDCVVTLDRGDATEERFREFAPQCYQIHLATHGFFAASNFSSAHPGDTSRTESRLVGENECTVRGISPGLLSGLAFSGANAKPRPNQDDGILTADEIASLPLDGVELVVLSACETGLGEVAGGEGLIGIQRSFQVSGARTTIASLWKVPDLATRLLMEQFYKNYWGHDEMSRLDAMREAQLWVLRHPDDLRGIVRDGQELKVGKTPPEHWGAFTLSGDWR</sequence>
<proteinExistence type="predicted"/>
<dbReference type="KEGG" id="rul:UC8_33000"/>
<organism evidence="6 7">
    <name type="scientific">Roseimaritima ulvae</name>
    <dbReference type="NCBI Taxonomy" id="980254"/>
    <lineage>
        <taxon>Bacteria</taxon>
        <taxon>Pseudomonadati</taxon>
        <taxon>Planctomycetota</taxon>
        <taxon>Planctomycetia</taxon>
        <taxon>Pirellulales</taxon>
        <taxon>Pirellulaceae</taxon>
        <taxon>Roseimaritima</taxon>
    </lineage>
</organism>
<dbReference type="AlphaFoldDB" id="A0A5B9R4C5"/>
<gene>
    <name evidence="6" type="ORF">UC8_33000</name>
</gene>
<keyword evidence="4" id="KW-0732">Signal</keyword>
<keyword evidence="1" id="KW-0677">Repeat</keyword>
<reference evidence="6 7" key="1">
    <citation type="submission" date="2019-08" db="EMBL/GenBank/DDBJ databases">
        <title>Deep-cultivation of Planctomycetes and their phenomic and genomic characterization uncovers novel biology.</title>
        <authorList>
            <person name="Wiegand S."/>
            <person name="Jogler M."/>
            <person name="Boedeker C."/>
            <person name="Pinto D."/>
            <person name="Vollmers J."/>
            <person name="Rivas-Marin E."/>
            <person name="Kohn T."/>
            <person name="Peeters S.H."/>
            <person name="Heuer A."/>
            <person name="Rast P."/>
            <person name="Oberbeckmann S."/>
            <person name="Bunk B."/>
            <person name="Jeske O."/>
            <person name="Meyerdierks A."/>
            <person name="Storesund J.E."/>
            <person name="Kallscheuer N."/>
            <person name="Luecker S."/>
            <person name="Lage O.M."/>
            <person name="Pohl T."/>
            <person name="Merkel B.J."/>
            <person name="Hornburger P."/>
            <person name="Mueller R.-W."/>
            <person name="Bruemmer F."/>
            <person name="Labrenz M."/>
            <person name="Spormann A.M."/>
            <person name="Op den Camp H."/>
            <person name="Overmann J."/>
            <person name="Amann R."/>
            <person name="Jetten M.S.M."/>
            <person name="Mascher T."/>
            <person name="Medema M.H."/>
            <person name="Devos D.P."/>
            <person name="Kaster A.-K."/>
            <person name="Ovreas L."/>
            <person name="Rohde M."/>
            <person name="Galperin M.Y."/>
            <person name="Jogler C."/>
        </authorList>
    </citation>
    <scope>NUCLEOTIDE SEQUENCE [LARGE SCALE GENOMIC DNA]</scope>
    <source>
        <strain evidence="6 7">UC8</strain>
    </source>
</reference>
<dbReference type="PANTHER" id="PTHR45641">
    <property type="entry name" value="TETRATRICOPEPTIDE REPEAT PROTEIN (AFU_ORTHOLOGUE AFUA_6G03870)"/>
    <property type="match status" value="1"/>
</dbReference>
<dbReference type="Pfam" id="PF13374">
    <property type="entry name" value="TPR_10"/>
    <property type="match status" value="1"/>
</dbReference>
<dbReference type="Pfam" id="PF13424">
    <property type="entry name" value="TPR_12"/>
    <property type="match status" value="2"/>
</dbReference>
<evidence type="ECO:0000256" key="2">
    <source>
        <dbReference type="ARBA" id="ARBA00022803"/>
    </source>
</evidence>
<keyword evidence="7" id="KW-1185">Reference proteome</keyword>
<feature type="domain" description="CHAT" evidence="5">
    <location>
        <begin position="678"/>
        <end position="1039"/>
    </location>
</feature>
<keyword evidence="3" id="KW-0175">Coiled coil</keyword>
<accession>A0A5B9R4C5</accession>
<dbReference type="Pfam" id="PF12770">
    <property type="entry name" value="CHAT"/>
    <property type="match status" value="1"/>
</dbReference>